<dbReference type="PANTHER" id="PTHR46577">
    <property type="entry name" value="HTH-TYPE TRANSCRIPTIONAL REGULATORY PROTEIN GABR"/>
    <property type="match status" value="1"/>
</dbReference>
<dbReference type="CDD" id="cd07377">
    <property type="entry name" value="WHTH_GntR"/>
    <property type="match status" value="1"/>
</dbReference>
<evidence type="ECO:0000313" key="7">
    <source>
        <dbReference type="EMBL" id="OXY81050.1"/>
    </source>
</evidence>
<name>A0A233RCD9_9GAMM</name>
<dbReference type="PROSITE" id="PS50949">
    <property type="entry name" value="HTH_GNTR"/>
    <property type="match status" value="1"/>
</dbReference>
<evidence type="ECO:0000256" key="5">
    <source>
        <dbReference type="ARBA" id="ARBA00023163"/>
    </source>
</evidence>
<keyword evidence="8" id="KW-1185">Reference proteome</keyword>
<dbReference type="InterPro" id="IPR051446">
    <property type="entry name" value="HTH_trans_reg/aminotransferase"/>
</dbReference>
<dbReference type="PANTHER" id="PTHR46577:SF2">
    <property type="entry name" value="TRANSCRIPTIONAL REGULATORY PROTEIN"/>
    <property type="match status" value="1"/>
</dbReference>
<dbReference type="InterPro" id="IPR015424">
    <property type="entry name" value="PyrdxlP-dep_Trfase"/>
</dbReference>
<comment type="caution">
    <text evidence="7">The sequence shown here is derived from an EMBL/GenBank/DDBJ whole genome shotgun (WGS) entry which is preliminary data.</text>
</comment>
<gene>
    <name evidence="7" type="ORF">B6S08_14925</name>
</gene>
<evidence type="ECO:0000256" key="2">
    <source>
        <dbReference type="ARBA" id="ARBA00022898"/>
    </source>
</evidence>
<dbReference type="Gene3D" id="1.10.10.10">
    <property type="entry name" value="Winged helix-like DNA-binding domain superfamily/Winged helix DNA-binding domain"/>
    <property type="match status" value="1"/>
</dbReference>
<dbReference type="GO" id="GO:0030170">
    <property type="term" value="F:pyridoxal phosphate binding"/>
    <property type="evidence" value="ECO:0007669"/>
    <property type="project" value="InterPro"/>
</dbReference>
<dbReference type="Pfam" id="PF00155">
    <property type="entry name" value="Aminotran_1_2"/>
    <property type="match status" value="1"/>
</dbReference>
<keyword evidence="2" id="KW-0663">Pyridoxal phosphate</keyword>
<organism evidence="7 8">
    <name type="scientific">Oceanimonas doudoroffii</name>
    <dbReference type="NCBI Taxonomy" id="84158"/>
    <lineage>
        <taxon>Bacteria</taxon>
        <taxon>Pseudomonadati</taxon>
        <taxon>Pseudomonadota</taxon>
        <taxon>Gammaproteobacteria</taxon>
        <taxon>Aeromonadales</taxon>
        <taxon>Aeromonadaceae</taxon>
        <taxon>Oceanimonas</taxon>
    </lineage>
</organism>
<protein>
    <submittedName>
        <fullName evidence="7">Transcriptional regulator</fullName>
    </submittedName>
</protein>
<dbReference type="GO" id="GO:0003700">
    <property type="term" value="F:DNA-binding transcription factor activity"/>
    <property type="evidence" value="ECO:0007669"/>
    <property type="project" value="InterPro"/>
</dbReference>
<dbReference type="SUPFAM" id="SSF46785">
    <property type="entry name" value="Winged helix' DNA-binding domain"/>
    <property type="match status" value="1"/>
</dbReference>
<feature type="domain" description="HTH gntR-type" evidence="6">
    <location>
        <begin position="1"/>
        <end position="69"/>
    </location>
</feature>
<dbReference type="EMBL" id="NBIM01000006">
    <property type="protein sequence ID" value="OXY81050.1"/>
    <property type="molecule type" value="Genomic_DNA"/>
</dbReference>
<evidence type="ECO:0000256" key="1">
    <source>
        <dbReference type="ARBA" id="ARBA00005384"/>
    </source>
</evidence>
<dbReference type="CDD" id="cd00609">
    <property type="entry name" value="AAT_like"/>
    <property type="match status" value="1"/>
</dbReference>
<accession>A0A233RCD9</accession>
<keyword evidence="3" id="KW-0805">Transcription regulation</keyword>
<proteinExistence type="inferred from homology"/>
<keyword evidence="5" id="KW-0804">Transcription</keyword>
<reference evidence="7 8" key="1">
    <citation type="submission" date="2017-08" db="EMBL/GenBank/DDBJ databases">
        <title>A Genome Sequence of Oceanimonas doudoroffii ATCC 27123T.</title>
        <authorList>
            <person name="Brennan M.A."/>
            <person name="Maclea K.S."/>
            <person name="Mcclelland W.D."/>
            <person name="Trachtenberg A.M."/>
        </authorList>
    </citation>
    <scope>NUCLEOTIDE SEQUENCE [LARGE SCALE GENOMIC DNA]</scope>
    <source>
        <strain evidence="7 8">ATCC 27123</strain>
    </source>
</reference>
<dbReference type="InterPro" id="IPR004839">
    <property type="entry name" value="Aminotransferase_I/II_large"/>
</dbReference>
<dbReference type="InterPro" id="IPR015421">
    <property type="entry name" value="PyrdxlP-dep_Trfase_major"/>
</dbReference>
<dbReference type="SMART" id="SM00345">
    <property type="entry name" value="HTH_GNTR"/>
    <property type="match status" value="1"/>
</dbReference>
<dbReference type="AlphaFoldDB" id="A0A233RCD9"/>
<dbReference type="GO" id="GO:0003677">
    <property type="term" value="F:DNA binding"/>
    <property type="evidence" value="ECO:0007669"/>
    <property type="project" value="UniProtKB-KW"/>
</dbReference>
<dbReference type="InterPro" id="IPR036390">
    <property type="entry name" value="WH_DNA-bd_sf"/>
</dbReference>
<evidence type="ECO:0000256" key="4">
    <source>
        <dbReference type="ARBA" id="ARBA00023125"/>
    </source>
</evidence>
<evidence type="ECO:0000313" key="8">
    <source>
        <dbReference type="Proteomes" id="UP000242757"/>
    </source>
</evidence>
<dbReference type="InterPro" id="IPR036388">
    <property type="entry name" value="WH-like_DNA-bd_sf"/>
</dbReference>
<keyword evidence="4" id="KW-0238">DNA-binding</keyword>
<dbReference type="SUPFAM" id="SSF53383">
    <property type="entry name" value="PLP-dependent transferases"/>
    <property type="match status" value="1"/>
</dbReference>
<evidence type="ECO:0000259" key="6">
    <source>
        <dbReference type="PROSITE" id="PS50949"/>
    </source>
</evidence>
<dbReference type="Pfam" id="PF00392">
    <property type="entry name" value="GntR"/>
    <property type="match status" value="1"/>
</dbReference>
<dbReference type="Proteomes" id="UP000242757">
    <property type="component" value="Unassembled WGS sequence"/>
</dbReference>
<evidence type="ECO:0000256" key="3">
    <source>
        <dbReference type="ARBA" id="ARBA00023015"/>
    </source>
</evidence>
<dbReference type="Gene3D" id="3.40.640.10">
    <property type="entry name" value="Type I PLP-dependent aspartate aminotransferase-like (Major domain)"/>
    <property type="match status" value="1"/>
</dbReference>
<dbReference type="OrthoDB" id="9804020at2"/>
<dbReference type="InterPro" id="IPR000524">
    <property type="entry name" value="Tscrpt_reg_HTH_GntR"/>
</dbReference>
<sequence>MARYRQLAEKFITDIQAGRLAPGERLLSLRQLARQHGISMSTAVSCYAELESLGWLVARPKAGFFVAAGRPVAPAPEWASFASRVATPERGRARARERNGGPLGTALLGLDEATRNGLDRSFRRALAATAGRIGEYPPPLGEPALLAALTSHFSQAGFALGADELMITHGCMAAVQSALEICTRPGDAVAISSPCYNGLLELLAHMSRRIVEIPSRADGIDLDQLERLMAEGTVQAGLFCTSHMNPQGITMSVAQKQRLARLASRYRVPVIEDDVYLELAHGDRMPLPAAWYDEEGYVIWCGSVSKTLSPGYRLGWCRPGRFGAAMASRLFGVPTLVQLAMADFIDTGAYARHLRRTRIRLIRQKQFYLDYLARRLPSGSRIAQPDGGLVLWLQVPGLAAEALGQAARGAGLDIRTGDLFTASAHYRDCLRINMGFAFDEQVRLELDTLVRLIEAHCA</sequence>
<comment type="similarity">
    <text evidence="1">In the C-terminal section; belongs to the class-I pyridoxal-phosphate-dependent aminotransferase family.</text>
</comment>